<comment type="similarity">
    <text evidence="2 7">Belongs to the DMRL synthase family.</text>
</comment>
<comment type="pathway">
    <text evidence="1 7">Cofactor biosynthesis; riboflavin biosynthesis; riboflavin from 2-hydroxy-3-oxobutyl phosphate and 5-amino-6-(D-ribitylamino)uracil: step 1/2.</text>
</comment>
<dbReference type="RefSeq" id="WP_127122742.1">
    <property type="nucleotide sequence ID" value="NZ_BHXQ01000004.1"/>
</dbReference>
<dbReference type="UniPathway" id="UPA00275">
    <property type="reaction ID" value="UER00404"/>
</dbReference>
<keyword evidence="9" id="KW-1185">Reference proteome</keyword>
<comment type="function">
    <text evidence="7">Catalyzes the formation of 6,7-dimethyl-8-ribityllumazine by condensation of 5-amino-6-(D-ribitylamino)uracil with 3,4-dihydroxy-2-butanone 4-phosphate. This is the penultimate step in the biosynthesis of riboflavin.</text>
</comment>
<dbReference type="InterPro" id="IPR034964">
    <property type="entry name" value="LS"/>
</dbReference>
<evidence type="ECO:0000256" key="4">
    <source>
        <dbReference type="ARBA" id="ARBA00022619"/>
    </source>
</evidence>
<name>A0A401UB34_9BACT</name>
<feature type="active site" description="Proton donor" evidence="7">
    <location>
        <position position="94"/>
    </location>
</feature>
<dbReference type="PANTHER" id="PTHR21058:SF0">
    <property type="entry name" value="6,7-DIMETHYL-8-RIBITYLLUMAZINE SYNTHASE"/>
    <property type="match status" value="1"/>
</dbReference>
<dbReference type="SUPFAM" id="SSF52121">
    <property type="entry name" value="Lumazine synthase"/>
    <property type="match status" value="1"/>
</dbReference>
<comment type="caution">
    <text evidence="8">The sequence shown here is derived from an EMBL/GenBank/DDBJ whole genome shotgun (WGS) entry which is preliminary data.</text>
</comment>
<organism evidence="8 9">
    <name type="scientific">Chryseotalea sanaruensis</name>
    <dbReference type="NCBI Taxonomy" id="2482724"/>
    <lineage>
        <taxon>Bacteria</taxon>
        <taxon>Pseudomonadati</taxon>
        <taxon>Bacteroidota</taxon>
        <taxon>Cytophagia</taxon>
        <taxon>Cytophagales</taxon>
        <taxon>Chryseotaleaceae</taxon>
        <taxon>Chryseotalea</taxon>
    </lineage>
</organism>
<dbReference type="PANTHER" id="PTHR21058">
    <property type="entry name" value="6,7-DIMETHYL-8-RIBITYLLUMAZINE SYNTHASE DMRL SYNTHASE LUMAZINE SYNTHASE"/>
    <property type="match status" value="1"/>
</dbReference>
<keyword evidence="4 7" id="KW-0686">Riboflavin biosynthesis</keyword>
<dbReference type="OrthoDB" id="9809709at2"/>
<dbReference type="EC" id="2.5.1.78" evidence="3 7"/>
<evidence type="ECO:0000256" key="3">
    <source>
        <dbReference type="ARBA" id="ARBA00012664"/>
    </source>
</evidence>
<evidence type="ECO:0000313" key="8">
    <source>
        <dbReference type="EMBL" id="GCC52095.1"/>
    </source>
</evidence>
<evidence type="ECO:0000256" key="7">
    <source>
        <dbReference type="HAMAP-Rule" id="MF_00178"/>
    </source>
</evidence>
<dbReference type="HAMAP" id="MF_00178">
    <property type="entry name" value="Lumazine_synth"/>
    <property type="match status" value="1"/>
</dbReference>
<dbReference type="GO" id="GO:0005829">
    <property type="term" value="C:cytosol"/>
    <property type="evidence" value="ECO:0007669"/>
    <property type="project" value="TreeGrafter"/>
</dbReference>
<dbReference type="GO" id="GO:0009349">
    <property type="term" value="C:riboflavin synthase complex"/>
    <property type="evidence" value="ECO:0007669"/>
    <property type="project" value="UniProtKB-UniRule"/>
</dbReference>
<evidence type="ECO:0000256" key="2">
    <source>
        <dbReference type="ARBA" id="ARBA00007424"/>
    </source>
</evidence>
<feature type="binding site" evidence="7">
    <location>
        <position position="28"/>
    </location>
    <ligand>
        <name>5-amino-6-(D-ribitylamino)uracil</name>
        <dbReference type="ChEBI" id="CHEBI:15934"/>
    </ligand>
</feature>
<dbReference type="AlphaFoldDB" id="A0A401UB34"/>
<dbReference type="Proteomes" id="UP000288227">
    <property type="component" value="Unassembled WGS sequence"/>
</dbReference>
<protein>
    <recommendedName>
        <fullName evidence="3 7">6,7-dimethyl-8-ribityllumazine synthase</fullName>
        <shortName evidence="7">DMRL synthase</shortName>
        <shortName evidence="7">LS</shortName>
        <shortName evidence="7">Lumazine synthase</shortName>
        <ecNumber evidence="3 7">2.5.1.78</ecNumber>
    </recommendedName>
</protein>
<dbReference type="InterPro" id="IPR002180">
    <property type="entry name" value="LS/RS"/>
</dbReference>
<dbReference type="Pfam" id="PF00885">
    <property type="entry name" value="DMRL_synthase"/>
    <property type="match status" value="1"/>
</dbReference>
<feature type="binding site" evidence="7">
    <location>
        <position position="133"/>
    </location>
    <ligand>
        <name>(2S)-2-hydroxy-3-oxobutyl phosphate</name>
        <dbReference type="ChEBI" id="CHEBI:58830"/>
    </ligand>
</feature>
<dbReference type="EMBL" id="BHXQ01000004">
    <property type="protein sequence ID" value="GCC52095.1"/>
    <property type="molecule type" value="Genomic_DNA"/>
</dbReference>
<reference evidence="8 9" key="1">
    <citation type="submission" date="2018-11" db="EMBL/GenBank/DDBJ databases">
        <title>Chryseotalea sanarue gen. nov., sp., nov., a member of the family Cytophagaceae, isolated from a brackish lake in Hamamatsu Japan.</title>
        <authorList>
            <person name="Maejima Y."/>
            <person name="Iino T."/>
            <person name="Muraguchi Y."/>
            <person name="Fukuda K."/>
            <person name="Ohkuma M."/>
            <person name="Moriuchi R."/>
            <person name="Dohra H."/>
            <person name="Kimbara K."/>
            <person name="Shintani M."/>
        </authorList>
    </citation>
    <scope>NUCLEOTIDE SEQUENCE [LARGE SCALE GENOMIC DNA]</scope>
    <source>
        <strain evidence="8 9">Ys</strain>
    </source>
</reference>
<sequence length="155" mass="16793">MAGTLTSGKIKTKRNLSKTKVAIVVAEWNEDITGALYEGAYQSLLAHGIKKQNIIRKNVPGTFELTLGSLWMAEQKDVQAVIALGCVIQGDTPHFDYICQAVAYGITEVNIKTKKPVIFGVLTTLNKKQALERAGGKLGNKGEEAALTALKMLDF</sequence>
<accession>A0A401UB34</accession>
<evidence type="ECO:0000313" key="9">
    <source>
        <dbReference type="Proteomes" id="UP000288227"/>
    </source>
</evidence>
<keyword evidence="5 7" id="KW-0808">Transferase</keyword>
<evidence type="ECO:0000256" key="1">
    <source>
        <dbReference type="ARBA" id="ARBA00004917"/>
    </source>
</evidence>
<dbReference type="GO" id="GO:0000906">
    <property type="term" value="F:6,7-dimethyl-8-ribityllumazine synthase activity"/>
    <property type="evidence" value="ECO:0007669"/>
    <property type="project" value="UniProtKB-UniRule"/>
</dbReference>
<comment type="catalytic activity">
    <reaction evidence="6 7">
        <text>(2S)-2-hydroxy-3-oxobutyl phosphate + 5-amino-6-(D-ribitylamino)uracil = 6,7-dimethyl-8-(1-D-ribityl)lumazine + phosphate + 2 H2O + H(+)</text>
        <dbReference type="Rhea" id="RHEA:26152"/>
        <dbReference type="ChEBI" id="CHEBI:15377"/>
        <dbReference type="ChEBI" id="CHEBI:15378"/>
        <dbReference type="ChEBI" id="CHEBI:15934"/>
        <dbReference type="ChEBI" id="CHEBI:43474"/>
        <dbReference type="ChEBI" id="CHEBI:58201"/>
        <dbReference type="ChEBI" id="CHEBI:58830"/>
        <dbReference type="EC" id="2.5.1.78"/>
    </reaction>
</comment>
<dbReference type="GO" id="GO:0009231">
    <property type="term" value="P:riboflavin biosynthetic process"/>
    <property type="evidence" value="ECO:0007669"/>
    <property type="project" value="UniProtKB-UniRule"/>
</dbReference>
<dbReference type="Gene3D" id="3.40.50.960">
    <property type="entry name" value="Lumazine/riboflavin synthase"/>
    <property type="match status" value="1"/>
</dbReference>
<feature type="binding site" evidence="7">
    <location>
        <begin position="62"/>
        <end position="64"/>
    </location>
    <ligand>
        <name>5-amino-6-(D-ribitylamino)uracil</name>
        <dbReference type="ChEBI" id="CHEBI:15934"/>
    </ligand>
</feature>
<dbReference type="InterPro" id="IPR036467">
    <property type="entry name" value="LS/RS_sf"/>
</dbReference>
<gene>
    <name evidence="7" type="primary">ribH</name>
    <name evidence="8" type="ORF">SanaruYs_23270</name>
</gene>
<dbReference type="CDD" id="cd09209">
    <property type="entry name" value="Lumazine_synthase-I"/>
    <property type="match status" value="1"/>
</dbReference>
<dbReference type="NCBIfam" id="TIGR00114">
    <property type="entry name" value="lumazine-synth"/>
    <property type="match status" value="1"/>
</dbReference>
<evidence type="ECO:0000256" key="5">
    <source>
        <dbReference type="ARBA" id="ARBA00022679"/>
    </source>
</evidence>
<feature type="binding site" evidence="7">
    <location>
        <position position="119"/>
    </location>
    <ligand>
        <name>5-amino-6-(D-ribitylamino)uracil</name>
        <dbReference type="ChEBI" id="CHEBI:15934"/>
    </ligand>
</feature>
<evidence type="ECO:0000256" key="6">
    <source>
        <dbReference type="ARBA" id="ARBA00048785"/>
    </source>
</evidence>
<feature type="binding site" evidence="7">
    <location>
        <begin position="86"/>
        <end position="88"/>
    </location>
    <ligand>
        <name>5-amino-6-(D-ribitylamino)uracil</name>
        <dbReference type="ChEBI" id="CHEBI:15934"/>
    </ligand>
</feature>
<feature type="binding site" evidence="7">
    <location>
        <begin position="91"/>
        <end position="92"/>
    </location>
    <ligand>
        <name>(2S)-2-hydroxy-3-oxobutyl phosphate</name>
        <dbReference type="ChEBI" id="CHEBI:58830"/>
    </ligand>
</feature>
<proteinExistence type="inferred from homology"/>